<dbReference type="HOGENOM" id="CLU_2117767_0_0_5"/>
<evidence type="ECO:0000313" key="3">
    <source>
        <dbReference type="Proteomes" id="UP000006468"/>
    </source>
</evidence>
<evidence type="ECO:0000256" key="1">
    <source>
        <dbReference type="SAM" id="Phobius"/>
    </source>
</evidence>
<name>D5QAP2_NOVHA</name>
<evidence type="ECO:0000313" key="2">
    <source>
        <dbReference type="EMBL" id="EFG85765.1"/>
    </source>
</evidence>
<dbReference type="EMBL" id="ADTV01000003">
    <property type="protein sequence ID" value="EFG85765.1"/>
    <property type="molecule type" value="Genomic_DNA"/>
</dbReference>
<organism evidence="2 3">
    <name type="scientific">Novacetimonas hansenii ATCC 23769</name>
    <dbReference type="NCBI Taxonomy" id="714995"/>
    <lineage>
        <taxon>Bacteria</taxon>
        <taxon>Pseudomonadati</taxon>
        <taxon>Pseudomonadota</taxon>
        <taxon>Alphaproteobacteria</taxon>
        <taxon>Acetobacterales</taxon>
        <taxon>Acetobacteraceae</taxon>
        <taxon>Novacetimonas</taxon>
    </lineage>
</organism>
<protein>
    <submittedName>
        <fullName evidence="2">Uncharacterized protein</fullName>
    </submittedName>
</protein>
<gene>
    <name evidence="2" type="ORF">GXY_00813</name>
</gene>
<comment type="caution">
    <text evidence="2">The sequence shown here is derived from an EMBL/GenBank/DDBJ whole genome shotgun (WGS) entry which is preliminary data.</text>
</comment>
<keyword evidence="1" id="KW-0472">Membrane</keyword>
<keyword evidence="1" id="KW-1133">Transmembrane helix</keyword>
<dbReference type="AlphaFoldDB" id="D5QAP2"/>
<sequence length="114" mass="12863">MRRSVWMCPVACVSCVKTPGAIEDHARAARACHAVHEPIIQDIPTIRNMPYVVPFEEYPSFWGNALICVICVYISALIVQCKTNTVIVQCNKSKKEVYLFFTLTWEKLNGNKGS</sequence>
<proteinExistence type="predicted"/>
<accession>D5QAP2</accession>
<reference evidence="2 3" key="1">
    <citation type="journal article" date="2010" name="J. Bacteriol.">
        <title>Genome sequence of a cellulose-producing bacterium, Gluconacetobacter hansenii ATCC 23769.</title>
        <authorList>
            <person name="Iyer P.R."/>
            <person name="Geib S.M."/>
            <person name="Catchmark J."/>
            <person name="Kao T.H."/>
            <person name="Tien M."/>
        </authorList>
    </citation>
    <scope>NUCLEOTIDE SEQUENCE [LARGE SCALE GENOMIC DNA]</scope>
    <source>
        <strain evidence="2 3">ATCC 23769</strain>
    </source>
</reference>
<feature type="transmembrane region" description="Helical" evidence="1">
    <location>
        <begin position="61"/>
        <end position="79"/>
    </location>
</feature>
<keyword evidence="1" id="KW-0812">Transmembrane</keyword>
<dbReference type="Proteomes" id="UP000006468">
    <property type="component" value="Chromosome"/>
</dbReference>